<sequence>MIDQERSTKLLLDTLDEIKITSVAMRNCDYERASNVIVELDMGAWTFKWISVLLNELSTWKIDQNNGFRKQKRSNGQIYFFFRFISEVDPSNYIIFNITDINIVVKFSKSLVDSWTSEEVDLYSFKKSFYLKLTNKGTYAILRDSNLNFYSKEDFTCVFASFCLSFVGYKVYNKTNDTNAIYDFYDCFIKSTCYELIDFNALIQKTEGYMYFHLVKNNNTRKKLDKITIGGETFYILAGTYIAPFASSIVENPLINGMMLDTTFSTIQNYYVSIPTIIIQNTGIPIGFSFALTESEKIYNDFFERYENIFGYKLAAYVHVIESDQGTALKAAVSKQGVTHLICLRHLLVSLGRSKFSKQISNLVSCTCLKDLQKLIDSYSEAWEKIENEKDKKELSDILRKVGLAFIKNKIEIFDQSRWSQCSMLERIKYKMPSCTNNIESMHGHLNAKIPRRNEFFHSIKRLIDQIHSKSHSFNDRFNKNYARHKKKINDILKSIPPEIEESQSAYYETNLDNQTCTCGESALISSMLEVKIPCTHLVKMNVQFPEIQPPKILFENRFQKELFYEYEIHESKEVTVDSNYYSRIRKSVINTIKRFSHSESSSEISEYVNKNLPFTETPKEFVFGLPAEVFNVIDNGIRIFSKEIKNEKLNGNLDP</sequence>
<evidence type="ECO:0000313" key="4">
    <source>
        <dbReference type="EMBL" id="KAK8889310.1"/>
    </source>
</evidence>
<keyword evidence="1" id="KW-0862">Zinc</keyword>
<organism evidence="3 5">
    <name type="scientific">Tritrichomonas musculus</name>
    <dbReference type="NCBI Taxonomy" id="1915356"/>
    <lineage>
        <taxon>Eukaryota</taxon>
        <taxon>Metamonada</taxon>
        <taxon>Parabasalia</taxon>
        <taxon>Tritrichomonadida</taxon>
        <taxon>Tritrichomonadidae</taxon>
        <taxon>Tritrichomonas</taxon>
    </lineage>
</organism>
<keyword evidence="1" id="KW-0863">Zinc-finger</keyword>
<proteinExistence type="predicted"/>
<protein>
    <recommendedName>
        <fullName evidence="2">SWIM-type domain-containing protein</fullName>
    </recommendedName>
</protein>
<evidence type="ECO:0000256" key="1">
    <source>
        <dbReference type="PROSITE-ProRule" id="PRU00325"/>
    </source>
</evidence>
<evidence type="ECO:0000259" key="2">
    <source>
        <dbReference type="PROSITE" id="PS50966"/>
    </source>
</evidence>
<name>A0ABR2GYR5_9EUKA</name>
<comment type="caution">
    <text evidence="3">The sequence shown here is derived from an EMBL/GenBank/DDBJ whole genome shotgun (WGS) entry which is preliminary data.</text>
</comment>
<gene>
    <name evidence="3" type="ORF">M9Y10_032840</name>
    <name evidence="4" type="ORF">M9Y10_034056</name>
</gene>
<accession>A0ABR2GYR5</accession>
<dbReference type="EMBL" id="JAPFFF010000054">
    <property type="protein sequence ID" value="KAK8838801.1"/>
    <property type="molecule type" value="Genomic_DNA"/>
</dbReference>
<evidence type="ECO:0000313" key="5">
    <source>
        <dbReference type="Proteomes" id="UP001470230"/>
    </source>
</evidence>
<dbReference type="PROSITE" id="PS50966">
    <property type="entry name" value="ZF_SWIM"/>
    <property type="match status" value="1"/>
</dbReference>
<evidence type="ECO:0000313" key="3">
    <source>
        <dbReference type="EMBL" id="KAK8838801.1"/>
    </source>
</evidence>
<dbReference type="EMBL" id="JAPFFF010000005">
    <property type="protein sequence ID" value="KAK8889310.1"/>
    <property type="molecule type" value="Genomic_DNA"/>
</dbReference>
<keyword evidence="5" id="KW-1185">Reference proteome</keyword>
<keyword evidence="1" id="KW-0479">Metal-binding</keyword>
<reference evidence="3 5" key="1">
    <citation type="submission" date="2024-04" db="EMBL/GenBank/DDBJ databases">
        <title>Tritrichomonas musculus Genome.</title>
        <authorList>
            <person name="Alves-Ferreira E."/>
            <person name="Grigg M."/>
            <person name="Lorenzi H."/>
            <person name="Galac M."/>
        </authorList>
    </citation>
    <scope>NUCLEOTIDE SEQUENCE [LARGE SCALE GENOMIC DNA]</scope>
    <source>
        <strain evidence="3 5">EAF2021</strain>
    </source>
</reference>
<feature type="domain" description="SWIM-type" evidence="2">
    <location>
        <begin position="508"/>
        <end position="546"/>
    </location>
</feature>
<dbReference type="Proteomes" id="UP001470230">
    <property type="component" value="Unassembled WGS sequence"/>
</dbReference>
<dbReference type="InterPro" id="IPR007527">
    <property type="entry name" value="Znf_SWIM"/>
</dbReference>